<evidence type="ECO:0000256" key="1">
    <source>
        <dbReference type="SAM" id="SignalP"/>
    </source>
</evidence>
<gene>
    <name evidence="2" type="ORF">MOVS_07130</name>
    <name evidence="3" type="ORF">NCTC11227_01494</name>
</gene>
<dbReference type="Proteomes" id="UP000076765">
    <property type="component" value="Chromosome"/>
</dbReference>
<evidence type="ECO:0000313" key="4">
    <source>
        <dbReference type="Proteomes" id="UP000076765"/>
    </source>
</evidence>
<dbReference type="PROSITE" id="PS51257">
    <property type="entry name" value="PROKAR_LIPOPROTEIN"/>
    <property type="match status" value="1"/>
</dbReference>
<feature type="chain" id="PRO_5016821596" description="Inhibitor I9 domain-containing protein" evidence="1">
    <location>
        <begin position="41"/>
        <end position="124"/>
    </location>
</feature>
<keyword evidence="4" id="KW-1185">Reference proteome</keyword>
<accession>A0A378PL22</accession>
<dbReference type="EMBL" id="CP011158">
    <property type="protein sequence ID" value="ANB91784.1"/>
    <property type="molecule type" value="Genomic_DNA"/>
</dbReference>
<evidence type="ECO:0000313" key="2">
    <source>
        <dbReference type="EMBL" id="ANB91784.1"/>
    </source>
</evidence>
<dbReference type="EMBL" id="UGPW01000001">
    <property type="protein sequence ID" value="STY87483.1"/>
    <property type="molecule type" value="Genomic_DNA"/>
</dbReference>
<proteinExistence type="predicted"/>
<feature type="signal peptide" evidence="1">
    <location>
        <begin position="1"/>
        <end position="40"/>
    </location>
</feature>
<protein>
    <recommendedName>
        <fullName evidence="6">Inhibitor I9 domain-containing protein</fullName>
    </recommendedName>
</protein>
<sequence>MSDVKLMDNVLKSSGMVKVLSVALLALLMACASLPNTKQANSTDLMSIPAKQTGVYIISYDKDKKDNLMQAIHHHADEVLYEYKNLGGMLAIKISAEDMNGRINDYKRIDGVIQITKSQTVYLQ</sequence>
<reference evidence="2 4" key="1">
    <citation type="submission" date="2015-04" db="EMBL/GenBank/DDBJ databases">
        <authorList>
            <person name="Calcutt M.J."/>
            <person name="Foecking M.F."/>
        </authorList>
    </citation>
    <scope>NUCLEOTIDE SEQUENCE [LARGE SCALE GENOMIC DNA]</scope>
    <source>
        <strain evidence="2 4">199/55</strain>
    </source>
</reference>
<organism evidence="3 5">
    <name type="scientific">Moraxella ovis</name>
    <dbReference type="NCBI Taxonomy" id="29433"/>
    <lineage>
        <taxon>Bacteria</taxon>
        <taxon>Pseudomonadati</taxon>
        <taxon>Pseudomonadota</taxon>
        <taxon>Gammaproteobacteria</taxon>
        <taxon>Moraxellales</taxon>
        <taxon>Moraxellaceae</taxon>
        <taxon>Moraxella</taxon>
    </lineage>
</organism>
<reference evidence="3 5" key="2">
    <citation type="submission" date="2018-06" db="EMBL/GenBank/DDBJ databases">
        <authorList>
            <consortium name="Pathogen Informatics"/>
            <person name="Doyle S."/>
        </authorList>
    </citation>
    <scope>NUCLEOTIDE SEQUENCE [LARGE SCALE GENOMIC DNA]</scope>
    <source>
        <strain evidence="3 5">NCTC11227</strain>
    </source>
</reference>
<evidence type="ECO:0000313" key="5">
    <source>
        <dbReference type="Proteomes" id="UP000255102"/>
    </source>
</evidence>
<name>A0A378PL22_9GAMM</name>
<dbReference type="Proteomes" id="UP000255102">
    <property type="component" value="Unassembled WGS sequence"/>
</dbReference>
<keyword evidence="1" id="KW-0732">Signal</keyword>
<dbReference type="RefSeq" id="WP_063514362.1">
    <property type="nucleotide sequence ID" value="NZ_CP011158.1"/>
</dbReference>
<evidence type="ECO:0008006" key="6">
    <source>
        <dbReference type="Google" id="ProtNLM"/>
    </source>
</evidence>
<dbReference type="AlphaFoldDB" id="A0A378PL22"/>
<dbReference type="STRING" id="29433.MOVS_07130"/>
<evidence type="ECO:0000313" key="3">
    <source>
        <dbReference type="EMBL" id="STY87483.1"/>
    </source>
</evidence>
<dbReference type="KEGG" id="moi:MOVS_07130"/>